<organism evidence="8 9">
    <name type="scientific">Catenulispora acidiphila (strain DSM 44928 / JCM 14897 / NBRC 102108 / NRRL B-24433 / ID139908)</name>
    <dbReference type="NCBI Taxonomy" id="479433"/>
    <lineage>
        <taxon>Bacteria</taxon>
        <taxon>Bacillati</taxon>
        <taxon>Actinomycetota</taxon>
        <taxon>Actinomycetes</taxon>
        <taxon>Catenulisporales</taxon>
        <taxon>Catenulisporaceae</taxon>
        <taxon>Catenulispora</taxon>
    </lineage>
</organism>
<evidence type="ECO:0000256" key="1">
    <source>
        <dbReference type="ARBA" id="ARBA00010617"/>
    </source>
</evidence>
<dbReference type="SUPFAM" id="SSF48264">
    <property type="entry name" value="Cytochrome P450"/>
    <property type="match status" value="1"/>
</dbReference>
<dbReference type="PROSITE" id="PS00086">
    <property type="entry name" value="CYTOCHROME_P450"/>
    <property type="match status" value="1"/>
</dbReference>
<dbReference type="HOGENOM" id="CLU_033716_2_0_11"/>
<dbReference type="InterPro" id="IPR017972">
    <property type="entry name" value="Cyt_P450_CS"/>
</dbReference>
<evidence type="ECO:0000256" key="5">
    <source>
        <dbReference type="ARBA" id="ARBA00023004"/>
    </source>
</evidence>
<proteinExistence type="inferred from homology"/>
<evidence type="ECO:0000256" key="4">
    <source>
        <dbReference type="ARBA" id="ARBA00023002"/>
    </source>
</evidence>
<dbReference type="FunFam" id="1.10.630.10:FF:000018">
    <property type="entry name" value="Cytochrome P450 monooxygenase"/>
    <property type="match status" value="1"/>
</dbReference>
<keyword evidence="2 7" id="KW-0349">Heme</keyword>
<evidence type="ECO:0000256" key="6">
    <source>
        <dbReference type="ARBA" id="ARBA00023033"/>
    </source>
</evidence>
<evidence type="ECO:0000256" key="7">
    <source>
        <dbReference type="RuleBase" id="RU000461"/>
    </source>
</evidence>
<dbReference type="STRING" id="479433.Caci_6078"/>
<dbReference type="KEGG" id="cai:Caci_6078"/>
<dbReference type="RefSeq" id="WP_015794663.1">
    <property type="nucleotide sequence ID" value="NC_013131.1"/>
</dbReference>
<dbReference type="InParanoid" id="C7QGQ4"/>
<dbReference type="GO" id="GO:0020037">
    <property type="term" value="F:heme binding"/>
    <property type="evidence" value="ECO:0007669"/>
    <property type="project" value="InterPro"/>
</dbReference>
<keyword evidence="9" id="KW-1185">Reference proteome</keyword>
<dbReference type="GO" id="GO:0005506">
    <property type="term" value="F:iron ion binding"/>
    <property type="evidence" value="ECO:0007669"/>
    <property type="project" value="InterPro"/>
</dbReference>
<gene>
    <name evidence="8" type="ordered locus">Caci_6078</name>
</gene>
<evidence type="ECO:0000313" key="9">
    <source>
        <dbReference type="Proteomes" id="UP000000851"/>
    </source>
</evidence>
<dbReference type="CDD" id="cd20625">
    <property type="entry name" value="CYP164-like"/>
    <property type="match status" value="1"/>
</dbReference>
<accession>C7QGQ4</accession>
<reference evidence="8 9" key="1">
    <citation type="journal article" date="2009" name="Stand. Genomic Sci.">
        <title>Complete genome sequence of Catenulispora acidiphila type strain (ID 139908).</title>
        <authorList>
            <person name="Copeland A."/>
            <person name="Lapidus A."/>
            <person name="Glavina Del Rio T."/>
            <person name="Nolan M."/>
            <person name="Lucas S."/>
            <person name="Chen F."/>
            <person name="Tice H."/>
            <person name="Cheng J.F."/>
            <person name="Bruce D."/>
            <person name="Goodwin L."/>
            <person name="Pitluck S."/>
            <person name="Mikhailova N."/>
            <person name="Pati A."/>
            <person name="Ivanova N."/>
            <person name="Mavromatis K."/>
            <person name="Chen A."/>
            <person name="Palaniappan K."/>
            <person name="Chain P."/>
            <person name="Land M."/>
            <person name="Hauser L."/>
            <person name="Chang Y.J."/>
            <person name="Jeffries C.D."/>
            <person name="Chertkov O."/>
            <person name="Brettin T."/>
            <person name="Detter J.C."/>
            <person name="Han C."/>
            <person name="Ali Z."/>
            <person name="Tindall B.J."/>
            <person name="Goker M."/>
            <person name="Bristow J."/>
            <person name="Eisen J.A."/>
            <person name="Markowitz V."/>
            <person name="Hugenholtz P."/>
            <person name="Kyrpides N.C."/>
            <person name="Klenk H.P."/>
        </authorList>
    </citation>
    <scope>NUCLEOTIDE SEQUENCE [LARGE SCALE GENOMIC DNA]</scope>
    <source>
        <strain evidence="9">DSM 44928 / JCM 14897 / NBRC 102108 / NRRL B-24433 / ID139908</strain>
    </source>
</reference>
<dbReference type="OrthoDB" id="3213397at2"/>
<dbReference type="GO" id="GO:0016705">
    <property type="term" value="F:oxidoreductase activity, acting on paired donors, with incorporation or reduction of molecular oxygen"/>
    <property type="evidence" value="ECO:0007669"/>
    <property type="project" value="InterPro"/>
</dbReference>
<name>C7QGQ4_CATAD</name>
<evidence type="ECO:0000313" key="8">
    <source>
        <dbReference type="EMBL" id="ACU74934.1"/>
    </source>
</evidence>
<dbReference type="PANTHER" id="PTHR46696:SF1">
    <property type="entry name" value="CYTOCHROME P450 YJIB-RELATED"/>
    <property type="match status" value="1"/>
</dbReference>
<evidence type="ECO:0000256" key="3">
    <source>
        <dbReference type="ARBA" id="ARBA00022723"/>
    </source>
</evidence>
<dbReference type="Gene3D" id="1.10.630.10">
    <property type="entry name" value="Cytochrome P450"/>
    <property type="match status" value="1"/>
</dbReference>
<dbReference type="InterPro" id="IPR001128">
    <property type="entry name" value="Cyt_P450"/>
</dbReference>
<dbReference type="PRINTS" id="PR00359">
    <property type="entry name" value="BP450"/>
</dbReference>
<dbReference type="Pfam" id="PF00067">
    <property type="entry name" value="p450"/>
    <property type="match status" value="1"/>
</dbReference>
<dbReference type="EMBL" id="CP001700">
    <property type="protein sequence ID" value="ACU74934.1"/>
    <property type="molecule type" value="Genomic_DNA"/>
</dbReference>
<dbReference type="InterPro" id="IPR036396">
    <property type="entry name" value="Cyt_P450_sf"/>
</dbReference>
<keyword evidence="6 7" id="KW-0503">Monooxygenase</keyword>
<keyword evidence="5 7" id="KW-0408">Iron</keyword>
<keyword evidence="3 7" id="KW-0479">Metal-binding</keyword>
<dbReference type="eggNOG" id="COG2124">
    <property type="taxonomic scope" value="Bacteria"/>
</dbReference>
<evidence type="ECO:0000256" key="2">
    <source>
        <dbReference type="ARBA" id="ARBA00022617"/>
    </source>
</evidence>
<dbReference type="PANTHER" id="PTHR46696">
    <property type="entry name" value="P450, PUTATIVE (EUROFUNG)-RELATED"/>
    <property type="match status" value="1"/>
</dbReference>
<keyword evidence="4 7" id="KW-0560">Oxidoreductase</keyword>
<comment type="similarity">
    <text evidence="1 7">Belongs to the cytochrome P450 family.</text>
</comment>
<dbReference type="AlphaFoldDB" id="C7QGQ4"/>
<protein>
    <submittedName>
        <fullName evidence="8">Cytochrome P450</fullName>
    </submittedName>
</protein>
<dbReference type="Proteomes" id="UP000000851">
    <property type="component" value="Chromosome"/>
</dbReference>
<sequence length="414" mass="44965">MTDLEPLEPLFNPFEPGYIADPYPAFRRLRTEDPVHHHPLGFWVLSRYDDVSALLRSANSVDYRNSAPDSTARLQADAMIEAAGPATGDTVDAYGMSMLDRDPPDHTRLRGLVSKVFTPRSVAALEPFVVDLVDAALDRMADAGTADLIATLAFPIPFAVISRMLGIPETDHARIRVLSGLLVRTLEPIGDPALLAEINAARLEMQDIVRGLIAYKRENPGEDLLTALIAAEQDGDRLSDEELIAQVVLLYVAGHETTVNLIGNGTLALLNHPEELKKLRESPQLAANGVEEMLRYDSPVQLSRRVILEPYEVGGKVIPKGGFVVAALASANHDESRWGPRSGDLQLDRAGARNHVAFGGGPHHCLGAALARLEGRVAVERMAVRFPALAPAAEPVWNGRINLRGLDTLPVTVR</sequence>
<dbReference type="InterPro" id="IPR002397">
    <property type="entry name" value="Cyt_P450_B"/>
</dbReference>
<dbReference type="GO" id="GO:0004497">
    <property type="term" value="F:monooxygenase activity"/>
    <property type="evidence" value="ECO:0007669"/>
    <property type="project" value="UniProtKB-KW"/>
</dbReference>